<evidence type="ECO:0000313" key="1">
    <source>
        <dbReference type="EMBL" id="AGL84469.1"/>
    </source>
</evidence>
<proteinExistence type="predicted"/>
<dbReference type="RefSeq" id="WP_015635341.1">
    <property type="nucleotide sequence ID" value="NC_021237.1"/>
</dbReference>
<accession>A0A2C9ELJ8</accession>
<protein>
    <submittedName>
        <fullName evidence="1">Uncharacterized protein</fullName>
    </submittedName>
</protein>
<dbReference type="Proteomes" id="UP000013940">
    <property type="component" value="Chromosome"/>
</dbReference>
<dbReference type="HOGENOM" id="CLU_862294_0_0_6"/>
<gene>
    <name evidence="1" type="ORF">PFLCHA0_c26980</name>
</gene>
<name>A0A2C9ELJ8_PSEPH</name>
<dbReference type="KEGG" id="pprc:PFLCHA0_c26980"/>
<sequence>MHKIDVFRKEFQQYSSLNNPDAKQVSNFASWLEERGIPLFKEAFQQETNRPIPSLPDEKLIEQAYPKGLNEIDKKQLQQTFYVSNAQIFVQTCSWIASTVVNASSDPRAEVFSSRHFDLLHYLVLDAMVLLDDWAHLTQDVPAMYGIGKNAWHSASQIALATDQLIFSGSPFFAFTDNSTDSGIALLRIALETRMRFGFELLGVVELSTQSVLPLNLSTVFKAIDKHQHKFKLAVPLQHIERIYGWSNIYVHIGLKHFMWSPIFALRYMNRLLRGGEYSKGFSVNAGIEIDKATLLAIQDEAETAYNLDSTKYELSKIPVDQCAVVLTA</sequence>
<organism evidence="1 2">
    <name type="scientific">Pseudomonas protegens (strain DSM 19095 / LMG 27888 / CFBP 6595 / CHA0)</name>
    <dbReference type="NCBI Taxonomy" id="1124983"/>
    <lineage>
        <taxon>Bacteria</taxon>
        <taxon>Pseudomonadati</taxon>
        <taxon>Pseudomonadota</taxon>
        <taxon>Gammaproteobacteria</taxon>
        <taxon>Pseudomonadales</taxon>
        <taxon>Pseudomonadaceae</taxon>
        <taxon>Pseudomonas</taxon>
    </lineage>
</organism>
<dbReference type="AlphaFoldDB" id="A0A2C9ELJ8"/>
<reference evidence="2" key="1">
    <citation type="journal article" date="2014" name="Genome Announc.">
        <title>Full-genome sequence of the plant growth-promoting bacterium Pseudomonas protegens CHA0.</title>
        <authorList>
            <person name="Jousset A."/>
            <person name="Schuldes J."/>
            <person name="Keel C."/>
            <person name="Maurhofer M."/>
            <person name="Daniel R."/>
            <person name="Scheu S."/>
            <person name="Thuermer A."/>
        </authorList>
    </citation>
    <scope>NUCLEOTIDE SEQUENCE [LARGE SCALE GENOMIC DNA]</scope>
    <source>
        <strain evidence="2">DSM 19095 / LMG 27888 / CFBP 6595 / CHA0</strain>
    </source>
</reference>
<evidence type="ECO:0000313" key="2">
    <source>
        <dbReference type="Proteomes" id="UP000013940"/>
    </source>
</evidence>
<dbReference type="GeneID" id="57475692"/>
<dbReference type="EMBL" id="CP003190">
    <property type="protein sequence ID" value="AGL84469.1"/>
    <property type="molecule type" value="Genomic_DNA"/>
</dbReference>